<dbReference type="RefSeq" id="WP_190472310.1">
    <property type="nucleotide sequence ID" value="NZ_JACJSG010000015.1"/>
</dbReference>
<proteinExistence type="predicted"/>
<dbReference type="EMBL" id="JACJSG010000015">
    <property type="protein sequence ID" value="MBD2501460.1"/>
    <property type="molecule type" value="Genomic_DNA"/>
</dbReference>
<organism evidence="1 2">
    <name type="scientific">Anabaena azotica FACHB-119</name>
    <dbReference type="NCBI Taxonomy" id="947527"/>
    <lineage>
        <taxon>Bacteria</taxon>
        <taxon>Bacillati</taxon>
        <taxon>Cyanobacteriota</taxon>
        <taxon>Cyanophyceae</taxon>
        <taxon>Nostocales</taxon>
        <taxon>Nostocaceae</taxon>
        <taxon>Anabaena</taxon>
        <taxon>Anabaena azotica</taxon>
    </lineage>
</organism>
<reference evidence="1 2" key="1">
    <citation type="journal article" date="2020" name="ISME J.">
        <title>Comparative genomics reveals insights into cyanobacterial evolution and habitat adaptation.</title>
        <authorList>
            <person name="Chen M.Y."/>
            <person name="Teng W.K."/>
            <person name="Zhao L."/>
            <person name="Hu C.X."/>
            <person name="Zhou Y.K."/>
            <person name="Han B.P."/>
            <person name="Song L.R."/>
            <person name="Shu W.S."/>
        </authorList>
    </citation>
    <scope>NUCLEOTIDE SEQUENCE [LARGE SCALE GENOMIC DNA]</scope>
    <source>
        <strain evidence="1 2">FACHB-119</strain>
    </source>
</reference>
<keyword evidence="2" id="KW-1185">Reference proteome</keyword>
<sequence length="129" mass="14581">MQYLYHLANASLTLRLVEYLTTCAYIPSNIVTVISQIDGWVVNIKMKSTLDAQQDKNVKAVLNELGVVYSPSKLINSVLMELEKGTTITNVMRRYQVAIVCHGIPQSDEIKIFRKHFIDGLGYCPQYLA</sequence>
<evidence type="ECO:0000313" key="2">
    <source>
        <dbReference type="Proteomes" id="UP000661112"/>
    </source>
</evidence>
<dbReference type="Proteomes" id="UP000661112">
    <property type="component" value="Unassembled WGS sequence"/>
</dbReference>
<evidence type="ECO:0000313" key="1">
    <source>
        <dbReference type="EMBL" id="MBD2501460.1"/>
    </source>
</evidence>
<accession>A0ABR8D2R0</accession>
<name>A0ABR8D2R0_9NOST</name>
<gene>
    <name evidence="1" type="ORF">H6G83_12760</name>
</gene>
<protein>
    <submittedName>
        <fullName evidence="1">Uncharacterized protein</fullName>
    </submittedName>
</protein>
<comment type="caution">
    <text evidence="1">The sequence shown here is derived from an EMBL/GenBank/DDBJ whole genome shotgun (WGS) entry which is preliminary data.</text>
</comment>